<protein>
    <submittedName>
        <fullName evidence="1">Uncharacterized protein</fullName>
    </submittedName>
</protein>
<name>X1SXQ9_9ZZZZ</name>
<gene>
    <name evidence="1" type="ORF">S12H4_39122</name>
</gene>
<dbReference type="AlphaFoldDB" id="X1SXQ9"/>
<sequence length="30" mass="3484">LRDENNDLKQVVAELTLKTRMLKKSLKGLE</sequence>
<organism evidence="1">
    <name type="scientific">marine sediment metagenome</name>
    <dbReference type="NCBI Taxonomy" id="412755"/>
    <lineage>
        <taxon>unclassified sequences</taxon>
        <taxon>metagenomes</taxon>
        <taxon>ecological metagenomes</taxon>
    </lineage>
</organism>
<dbReference type="EMBL" id="BARW01023617">
    <property type="protein sequence ID" value="GAI97738.1"/>
    <property type="molecule type" value="Genomic_DNA"/>
</dbReference>
<reference evidence="1" key="1">
    <citation type="journal article" date="2014" name="Front. Microbiol.">
        <title>High frequency of phylogenetically diverse reductive dehalogenase-homologous genes in deep subseafloor sedimentary metagenomes.</title>
        <authorList>
            <person name="Kawai M."/>
            <person name="Futagami T."/>
            <person name="Toyoda A."/>
            <person name="Takaki Y."/>
            <person name="Nishi S."/>
            <person name="Hori S."/>
            <person name="Arai W."/>
            <person name="Tsubouchi T."/>
            <person name="Morono Y."/>
            <person name="Uchiyama I."/>
            <person name="Ito T."/>
            <person name="Fujiyama A."/>
            <person name="Inagaki F."/>
            <person name="Takami H."/>
        </authorList>
    </citation>
    <scope>NUCLEOTIDE SEQUENCE</scope>
    <source>
        <strain evidence="1">Expedition CK06-06</strain>
    </source>
</reference>
<accession>X1SXQ9</accession>
<feature type="non-terminal residue" evidence="1">
    <location>
        <position position="1"/>
    </location>
</feature>
<comment type="caution">
    <text evidence="1">The sequence shown here is derived from an EMBL/GenBank/DDBJ whole genome shotgun (WGS) entry which is preliminary data.</text>
</comment>
<proteinExistence type="predicted"/>
<evidence type="ECO:0000313" key="1">
    <source>
        <dbReference type="EMBL" id="GAI97738.1"/>
    </source>
</evidence>